<gene>
    <name evidence="1" type="ordered locus">Rvan_2053</name>
</gene>
<name>E3I1Y0_RHOVT</name>
<protein>
    <submittedName>
        <fullName evidence="1">Uncharacterized protein</fullName>
    </submittedName>
</protein>
<dbReference type="STRING" id="648757.Rvan_2053"/>
<dbReference type="Proteomes" id="UP000001399">
    <property type="component" value="Chromosome"/>
</dbReference>
<sequence>MGKLFSFANALGFDIVLRRQRPRSAEASREVSIGDHRAVMRALFFERRLKTMSVFDAEFRSGVSVSASYAWKDGAYPQFANFVAFVGALGFEVVLKKLKQDGAIME</sequence>
<keyword evidence="2" id="KW-1185">Reference proteome</keyword>
<reference evidence="2" key="1">
    <citation type="journal article" date="2011" name="J. Bacteriol.">
        <title>Genome sequences of eight morphologically diverse alphaproteobacteria.</title>
        <authorList>
            <consortium name="US DOE Joint Genome Institute"/>
            <person name="Brown P.J."/>
            <person name="Kysela D.T."/>
            <person name="Buechlein A."/>
            <person name="Hemmerich C."/>
            <person name="Brun Y.V."/>
        </authorList>
    </citation>
    <scope>NUCLEOTIDE SEQUENCE [LARGE SCALE GENOMIC DNA]</scope>
    <source>
        <strain evidence="2">ATCC 17100 / ATH 3.1.1 / DSM 162 / LMG 4299</strain>
    </source>
</reference>
<organism evidence="1 2">
    <name type="scientific">Rhodomicrobium vannielii (strain ATCC 17100 / DSM 162 / LMG 4299 / NCIMB 10020 / ATH 3.1.1)</name>
    <dbReference type="NCBI Taxonomy" id="648757"/>
    <lineage>
        <taxon>Bacteria</taxon>
        <taxon>Pseudomonadati</taxon>
        <taxon>Pseudomonadota</taxon>
        <taxon>Alphaproteobacteria</taxon>
        <taxon>Hyphomicrobiales</taxon>
        <taxon>Hyphomicrobiaceae</taxon>
        <taxon>Rhodomicrobium</taxon>
    </lineage>
</organism>
<dbReference type="KEGG" id="rva:Rvan_2053"/>
<evidence type="ECO:0000313" key="2">
    <source>
        <dbReference type="Proteomes" id="UP000001399"/>
    </source>
</evidence>
<dbReference type="AlphaFoldDB" id="E3I1Y0"/>
<dbReference type="EMBL" id="CP002292">
    <property type="protein sequence ID" value="ADP71281.1"/>
    <property type="molecule type" value="Genomic_DNA"/>
</dbReference>
<dbReference type="HOGENOM" id="CLU_2221204_0_0_5"/>
<proteinExistence type="predicted"/>
<evidence type="ECO:0000313" key="1">
    <source>
        <dbReference type="EMBL" id="ADP71281.1"/>
    </source>
</evidence>
<dbReference type="RefSeq" id="WP_013419664.1">
    <property type="nucleotide sequence ID" value="NC_014664.1"/>
</dbReference>
<accession>E3I1Y0</accession>